<evidence type="ECO:0000313" key="9">
    <source>
        <dbReference type="Proteomes" id="UP000533476"/>
    </source>
</evidence>
<dbReference type="InterPro" id="IPR051399">
    <property type="entry name" value="RNA-guided_DNA_endo/Transpos"/>
</dbReference>
<reference evidence="8 9" key="1">
    <citation type="submission" date="2020-04" db="EMBL/GenBank/DDBJ databases">
        <authorList>
            <person name="Zhang R."/>
            <person name="Schippers A."/>
        </authorList>
    </citation>
    <scope>NUCLEOTIDE SEQUENCE [LARGE SCALE GENOMIC DNA]</scope>
    <source>
        <strain evidence="8 9">DSM 109850</strain>
    </source>
</reference>
<dbReference type="Proteomes" id="UP000533476">
    <property type="component" value="Unassembled WGS sequence"/>
</dbReference>
<gene>
    <name evidence="8" type="primary">tnpB</name>
    <name evidence="8" type="ORF">HIJ39_21590</name>
</gene>
<evidence type="ECO:0000256" key="2">
    <source>
        <dbReference type="ARBA" id="ARBA00011044"/>
    </source>
</evidence>
<evidence type="ECO:0000256" key="5">
    <source>
        <dbReference type="ARBA" id="ARBA00023172"/>
    </source>
</evidence>
<evidence type="ECO:0000259" key="7">
    <source>
        <dbReference type="Pfam" id="PF07282"/>
    </source>
</evidence>
<organism evidence="8 9">
    <name type="scientific">Sulfobacillus harzensis</name>
    <dbReference type="NCBI Taxonomy" id="2729629"/>
    <lineage>
        <taxon>Bacteria</taxon>
        <taxon>Bacillati</taxon>
        <taxon>Bacillota</taxon>
        <taxon>Clostridia</taxon>
        <taxon>Eubacteriales</taxon>
        <taxon>Clostridiales Family XVII. Incertae Sedis</taxon>
        <taxon>Sulfobacillus</taxon>
    </lineage>
</organism>
<dbReference type="NCBIfam" id="NF040570">
    <property type="entry name" value="guided_TnpB"/>
    <property type="match status" value="1"/>
</dbReference>
<dbReference type="PANTHER" id="PTHR30405">
    <property type="entry name" value="TRANSPOSASE"/>
    <property type="match status" value="1"/>
</dbReference>
<dbReference type="GO" id="GO:0003677">
    <property type="term" value="F:DNA binding"/>
    <property type="evidence" value="ECO:0007669"/>
    <property type="project" value="UniProtKB-KW"/>
</dbReference>
<keyword evidence="4" id="KW-0238">DNA-binding</keyword>
<dbReference type="NCBIfam" id="TIGR01766">
    <property type="entry name" value="IS200/IS605 family accessory protein TnpB-like domain"/>
    <property type="match status" value="1"/>
</dbReference>
<comment type="caution">
    <text evidence="8">The sequence shown here is derived from an EMBL/GenBank/DDBJ whole genome shotgun (WGS) entry which is preliminary data.</text>
</comment>
<dbReference type="Pfam" id="PF01385">
    <property type="entry name" value="OrfB_IS605"/>
    <property type="match status" value="1"/>
</dbReference>
<comment type="similarity">
    <text evidence="1">In the C-terminal section; belongs to the transposase 35 family.</text>
</comment>
<dbReference type="AlphaFoldDB" id="A0A7Y0Q427"/>
<name>A0A7Y0Q427_9FIRM</name>
<sequence length="145" mass="16420">MVKTQRRIARLHARIANIRANALHQLTTMLVERFDVIAIEDLNVDGMLKNHKFARAIADMGWGEFRRQLEYKAAQRGKTVVVVNRWYPSSKRCSVCGHKVANMSLSVRDWTCPQCQTHHDRDRNAAINLQKVAESSVGGSQPVPA</sequence>
<keyword evidence="3" id="KW-0815">Transposition</keyword>
<comment type="similarity">
    <text evidence="2">In the N-terminal section; belongs to the transposase 2 family.</text>
</comment>
<dbReference type="PANTHER" id="PTHR30405:SF25">
    <property type="entry name" value="RNA-GUIDED DNA ENDONUCLEASE INSQ-RELATED"/>
    <property type="match status" value="1"/>
</dbReference>
<evidence type="ECO:0000313" key="8">
    <source>
        <dbReference type="EMBL" id="NMP24903.1"/>
    </source>
</evidence>
<evidence type="ECO:0000256" key="3">
    <source>
        <dbReference type="ARBA" id="ARBA00022578"/>
    </source>
</evidence>
<proteinExistence type="inferred from homology"/>
<feature type="domain" description="Probable transposase IS891/IS1136/IS1341" evidence="6">
    <location>
        <begin position="3"/>
        <end position="50"/>
    </location>
</feature>
<feature type="domain" description="Cas12f1-like TNB" evidence="7">
    <location>
        <begin position="62"/>
        <end position="129"/>
    </location>
</feature>
<dbReference type="Pfam" id="PF07282">
    <property type="entry name" value="Cas12f1-like_TNB"/>
    <property type="match status" value="1"/>
</dbReference>
<keyword evidence="9" id="KW-1185">Reference proteome</keyword>
<dbReference type="InterPro" id="IPR010095">
    <property type="entry name" value="Cas12f1-like_TNB"/>
</dbReference>
<keyword evidence="5" id="KW-0233">DNA recombination</keyword>
<evidence type="ECO:0000259" key="6">
    <source>
        <dbReference type="Pfam" id="PF01385"/>
    </source>
</evidence>
<evidence type="ECO:0000256" key="4">
    <source>
        <dbReference type="ARBA" id="ARBA00023125"/>
    </source>
</evidence>
<dbReference type="EMBL" id="JABBVZ010000172">
    <property type="protein sequence ID" value="NMP24903.1"/>
    <property type="molecule type" value="Genomic_DNA"/>
</dbReference>
<accession>A0A7Y0Q427</accession>
<dbReference type="RefSeq" id="WP_169103108.1">
    <property type="nucleotide sequence ID" value="NZ_JABBVZ010000172.1"/>
</dbReference>
<protein>
    <submittedName>
        <fullName evidence="8">IS200/IS605 family element transposase accessory protein TnpB</fullName>
    </submittedName>
</protein>
<evidence type="ECO:0000256" key="1">
    <source>
        <dbReference type="ARBA" id="ARBA00008761"/>
    </source>
</evidence>
<dbReference type="GO" id="GO:0006310">
    <property type="term" value="P:DNA recombination"/>
    <property type="evidence" value="ECO:0007669"/>
    <property type="project" value="UniProtKB-KW"/>
</dbReference>
<dbReference type="GO" id="GO:0032196">
    <property type="term" value="P:transposition"/>
    <property type="evidence" value="ECO:0007669"/>
    <property type="project" value="UniProtKB-KW"/>
</dbReference>
<dbReference type="InterPro" id="IPR001959">
    <property type="entry name" value="Transposase"/>
</dbReference>